<protein>
    <submittedName>
        <fullName evidence="2">Uncharacterized protein</fullName>
    </submittedName>
</protein>
<gene>
    <name evidence="2" type="ORF">BN938_2574</name>
</gene>
<keyword evidence="3" id="KW-1185">Reference proteome</keyword>
<sequence>MRDLIEDEDLKLIKRFIAWFAMIPLIRMTILLYDRNPKKMPAIYWA</sequence>
<keyword evidence="1" id="KW-0472">Membrane</keyword>
<proteinExistence type="predicted"/>
<feature type="transmembrane region" description="Helical" evidence="1">
    <location>
        <begin position="12"/>
        <end position="33"/>
    </location>
</feature>
<keyword evidence="1" id="KW-1133">Transmembrane helix</keyword>
<evidence type="ECO:0000256" key="1">
    <source>
        <dbReference type="SAM" id="Phobius"/>
    </source>
</evidence>
<name>A0A060REF5_9BACT</name>
<accession>A0A060REF5</accession>
<dbReference type="KEGG" id="rbc:BN938_2574"/>
<dbReference type="EMBL" id="HG934468">
    <property type="protein sequence ID" value="CDN32644.1"/>
    <property type="molecule type" value="Genomic_DNA"/>
</dbReference>
<organism evidence="2 3">
    <name type="scientific">Mucinivorans hirudinis</name>
    <dbReference type="NCBI Taxonomy" id="1433126"/>
    <lineage>
        <taxon>Bacteria</taxon>
        <taxon>Pseudomonadati</taxon>
        <taxon>Bacteroidota</taxon>
        <taxon>Bacteroidia</taxon>
        <taxon>Bacteroidales</taxon>
        <taxon>Rikenellaceae</taxon>
        <taxon>Mucinivorans</taxon>
    </lineage>
</organism>
<dbReference type="HOGENOM" id="CLU_3185977_0_0_10"/>
<keyword evidence="1" id="KW-0812">Transmembrane</keyword>
<dbReference type="AlphaFoldDB" id="A0A060REF5"/>
<evidence type="ECO:0000313" key="3">
    <source>
        <dbReference type="Proteomes" id="UP000027616"/>
    </source>
</evidence>
<evidence type="ECO:0000313" key="2">
    <source>
        <dbReference type="EMBL" id="CDN32644.1"/>
    </source>
</evidence>
<dbReference type="STRING" id="1433126.BN938_2574"/>
<dbReference type="Proteomes" id="UP000027616">
    <property type="component" value="Chromosome I"/>
</dbReference>
<reference evidence="2 3" key="1">
    <citation type="journal article" date="2015" name="Genome Announc.">
        <title>Complete Genome Sequence of the Novel Leech Symbiont Mucinivorans hirudinis M3T.</title>
        <authorList>
            <person name="Nelson M.C."/>
            <person name="Bomar L."/>
            <person name="Graf J."/>
        </authorList>
    </citation>
    <scope>NUCLEOTIDE SEQUENCE [LARGE SCALE GENOMIC DNA]</scope>
    <source>
        <strain evidence="3">M3</strain>
    </source>
</reference>